<dbReference type="AlphaFoldDB" id="A0A1M6AI52"/>
<feature type="domain" description="Peptidase M28" evidence="2">
    <location>
        <begin position="119"/>
        <end position="320"/>
    </location>
</feature>
<evidence type="ECO:0000313" key="3">
    <source>
        <dbReference type="EMBL" id="SHI36180.1"/>
    </source>
</evidence>
<dbReference type="Pfam" id="PF04389">
    <property type="entry name" value="Peptidase_M28"/>
    <property type="match status" value="1"/>
</dbReference>
<evidence type="ECO:0000256" key="1">
    <source>
        <dbReference type="SAM" id="MobiDB-lite"/>
    </source>
</evidence>
<dbReference type="GO" id="GO:0006508">
    <property type="term" value="P:proteolysis"/>
    <property type="evidence" value="ECO:0007669"/>
    <property type="project" value="InterPro"/>
</dbReference>
<dbReference type="InterPro" id="IPR007484">
    <property type="entry name" value="Peptidase_M28"/>
</dbReference>
<dbReference type="InterPro" id="IPR045175">
    <property type="entry name" value="M28_fam"/>
</dbReference>
<dbReference type="STRING" id="1178825.SAMN05216261_0441"/>
<evidence type="ECO:0000259" key="2">
    <source>
        <dbReference type="Pfam" id="PF04389"/>
    </source>
</evidence>
<evidence type="ECO:0000313" key="4">
    <source>
        <dbReference type="Proteomes" id="UP000184396"/>
    </source>
</evidence>
<reference evidence="3 4" key="1">
    <citation type="submission" date="2016-11" db="EMBL/GenBank/DDBJ databases">
        <authorList>
            <person name="Jaros S."/>
            <person name="Januszkiewicz K."/>
            <person name="Wedrychowicz H."/>
        </authorList>
    </citation>
    <scope>NUCLEOTIDE SEQUENCE [LARGE SCALE GENOMIC DNA]</scope>
    <source>
        <strain evidence="3 4">CGMCC 1.12213</strain>
    </source>
</reference>
<dbReference type="OrthoDB" id="9764939at2"/>
<proteinExistence type="predicted"/>
<protein>
    <submittedName>
        <fullName evidence="3">Peptidase family M28</fullName>
    </submittedName>
</protein>
<feature type="region of interest" description="Disordered" evidence="1">
    <location>
        <begin position="28"/>
        <end position="49"/>
    </location>
</feature>
<dbReference type="Gene3D" id="3.40.630.10">
    <property type="entry name" value="Zn peptidases"/>
    <property type="match status" value="1"/>
</dbReference>
<dbReference type="SUPFAM" id="SSF53187">
    <property type="entry name" value="Zn-dependent exopeptidases"/>
    <property type="match status" value="1"/>
</dbReference>
<dbReference type="GO" id="GO:0008235">
    <property type="term" value="F:metalloexopeptidase activity"/>
    <property type="evidence" value="ECO:0007669"/>
    <property type="project" value="InterPro"/>
</dbReference>
<name>A0A1M6AI52_9FLAO</name>
<dbReference type="PANTHER" id="PTHR12147:SF26">
    <property type="entry name" value="PEPTIDASE M28 DOMAIN-CONTAINING PROTEIN"/>
    <property type="match status" value="1"/>
</dbReference>
<dbReference type="PANTHER" id="PTHR12147">
    <property type="entry name" value="METALLOPEPTIDASE M28 FAMILY MEMBER"/>
    <property type="match status" value="1"/>
</dbReference>
<dbReference type="EMBL" id="FQYK01000001">
    <property type="protein sequence ID" value="SHI36180.1"/>
    <property type="molecule type" value="Genomic_DNA"/>
</dbReference>
<dbReference type="Proteomes" id="UP000184396">
    <property type="component" value="Unassembled WGS sequence"/>
</dbReference>
<sequence length="343" mass="38392">MKKLIVLICISTFLLSCKTPEVIINSNGSSASTNSYPSKEQVTPSTSTKIDANNQASRLSIEGSLNYLASDALEGRKTGTPGIEKAAIYIENVFKENNVKPYFETYRDSFNIKDIVGYNIVGCLEGTDPNLKNEFVILGAHYDHIGTSKEVNGDSIANGANDDASGTVAVLEWAKYFAKTKSNKRSVLFTLYAAEEMGLKGSEHLAARLKSENIDLHTMINFEMIGVPRAETEILAYMTGYEKSNLAKTLNEYAGSEIIGFFPKAKEFRLFMRSDNYPFYEQFKVPAHAISTFDFTNFEYYHHVDDETEKIDFNHMTNFINKMIPALEGMINAPSKEIKMNNE</sequence>
<gene>
    <name evidence="3" type="ORF">SAMN05216261_0441</name>
</gene>
<dbReference type="CDD" id="cd03877">
    <property type="entry name" value="M28_like"/>
    <property type="match status" value="1"/>
</dbReference>
<keyword evidence="4" id="KW-1185">Reference proteome</keyword>
<accession>A0A1M6AI52</accession>
<organism evidence="3 4">
    <name type="scientific">Algibacter luteus</name>
    <dbReference type="NCBI Taxonomy" id="1178825"/>
    <lineage>
        <taxon>Bacteria</taxon>
        <taxon>Pseudomonadati</taxon>
        <taxon>Bacteroidota</taxon>
        <taxon>Flavobacteriia</taxon>
        <taxon>Flavobacteriales</taxon>
        <taxon>Flavobacteriaceae</taxon>
        <taxon>Algibacter</taxon>
    </lineage>
</organism>
<dbReference type="PROSITE" id="PS51257">
    <property type="entry name" value="PROKAR_LIPOPROTEIN"/>
    <property type="match status" value="1"/>
</dbReference>
<dbReference type="eggNOG" id="COG2234">
    <property type="taxonomic scope" value="Bacteria"/>
</dbReference>
<dbReference type="RefSeq" id="WP_019386219.1">
    <property type="nucleotide sequence ID" value="NZ_ALIH01000001.1"/>
</dbReference>